<proteinExistence type="predicted"/>
<feature type="signal peptide" evidence="1">
    <location>
        <begin position="1"/>
        <end position="25"/>
    </location>
</feature>
<reference evidence="4" key="1">
    <citation type="journal article" date="2019" name="Int. J. Syst. Evol. Microbiol.">
        <title>The Global Catalogue of Microorganisms (GCM) 10K type strain sequencing project: providing services to taxonomists for standard genome sequencing and annotation.</title>
        <authorList>
            <consortium name="The Broad Institute Genomics Platform"/>
            <consortium name="The Broad Institute Genome Sequencing Center for Infectious Disease"/>
            <person name="Wu L."/>
            <person name="Ma J."/>
        </authorList>
    </citation>
    <scope>NUCLEOTIDE SEQUENCE [LARGE SCALE GENOMIC DNA]</scope>
    <source>
        <strain evidence="4">CCUG 53903</strain>
    </source>
</reference>
<dbReference type="Pfam" id="PF13360">
    <property type="entry name" value="PQQ_2"/>
    <property type="match status" value="1"/>
</dbReference>
<evidence type="ECO:0000259" key="2">
    <source>
        <dbReference type="Pfam" id="PF13360"/>
    </source>
</evidence>
<dbReference type="RefSeq" id="WP_379512432.1">
    <property type="nucleotide sequence ID" value="NZ_JBHSPA010000006.1"/>
</dbReference>
<evidence type="ECO:0000313" key="4">
    <source>
        <dbReference type="Proteomes" id="UP001596058"/>
    </source>
</evidence>
<dbReference type="Gene3D" id="2.130.10.10">
    <property type="entry name" value="YVTN repeat-like/Quinoprotein amine dehydrogenase"/>
    <property type="match status" value="1"/>
</dbReference>
<organism evidence="3 4">
    <name type="scientific">Nonomuraea insulae</name>
    <dbReference type="NCBI Taxonomy" id="1616787"/>
    <lineage>
        <taxon>Bacteria</taxon>
        <taxon>Bacillati</taxon>
        <taxon>Actinomycetota</taxon>
        <taxon>Actinomycetes</taxon>
        <taxon>Streptosporangiales</taxon>
        <taxon>Streptosporangiaceae</taxon>
        <taxon>Nonomuraea</taxon>
    </lineage>
</organism>
<gene>
    <name evidence="3" type="ORF">ACFPZ3_03340</name>
</gene>
<dbReference type="EMBL" id="JBHSPA010000006">
    <property type="protein sequence ID" value="MFC5822883.1"/>
    <property type="molecule type" value="Genomic_DNA"/>
</dbReference>
<dbReference type="InterPro" id="IPR015943">
    <property type="entry name" value="WD40/YVTN_repeat-like_dom_sf"/>
</dbReference>
<dbReference type="InterPro" id="IPR002372">
    <property type="entry name" value="PQQ_rpt_dom"/>
</dbReference>
<sequence length="543" mass="56610">MRLARLIAAGALVLACAGGSQGAQGAWPGRPSLGVAWSVGIGDLGTDGLQMSVDVATVGGRSLVATPSAGPYAIRVLDAATGRAVRTFPIGVPYSFAQVDARFVGDLLAVRTRELAGERITVHDPVSGRTKWSRLLPLADVPISPYLQRSAQTRSGIVWAAGDGLRGIDAETGRDLWTLPLPGDCPEYQLLTSEIPILLGRCPGTSALRGVDPRAGRVTWTRTVPVVSADDDPTVLVSPTGLVEISEDGVFTAVDARGRVAARLPDAWPHVAGPSAARSGTLTLLVHSEGGARVMAALRDGRPLWRRTLKPRDLPGTSEGVLPEAGYLTARHAVDTLGSDLAPHLIEVVSPADGRRVVLALPFDAQAGAIVGTTARDVLTYEMHPGGARLSAYTFHDGVGAPRLPAVPPERWPDACALLPPGALPGYVPAPATSEHLGLRWPRPNVCTFLPPDEAAAQVRVAVTWVAETSAGLLRLAGTKAAADPETVRLGEGAYLSSADDRDGRLTSAWAAGGRVLATVQAVGDPALTRRAALLVASHLRDP</sequence>
<feature type="chain" id="PRO_5046399819" description="Pyrrolo-quinoline quinone repeat domain-containing protein" evidence="1">
    <location>
        <begin position="26"/>
        <end position="543"/>
    </location>
</feature>
<dbReference type="PROSITE" id="PS51257">
    <property type="entry name" value="PROKAR_LIPOPROTEIN"/>
    <property type="match status" value="1"/>
</dbReference>
<name>A0ABW1CB18_9ACTN</name>
<dbReference type="SUPFAM" id="SSF50998">
    <property type="entry name" value="Quinoprotein alcohol dehydrogenase-like"/>
    <property type="match status" value="1"/>
</dbReference>
<keyword evidence="1" id="KW-0732">Signal</keyword>
<evidence type="ECO:0000313" key="3">
    <source>
        <dbReference type="EMBL" id="MFC5822883.1"/>
    </source>
</evidence>
<accession>A0ABW1CB18</accession>
<protein>
    <recommendedName>
        <fullName evidence="2">Pyrrolo-quinoline quinone repeat domain-containing protein</fullName>
    </recommendedName>
</protein>
<comment type="caution">
    <text evidence="3">The sequence shown here is derived from an EMBL/GenBank/DDBJ whole genome shotgun (WGS) entry which is preliminary data.</text>
</comment>
<feature type="domain" description="Pyrrolo-quinoline quinone repeat" evidence="2">
    <location>
        <begin position="74"/>
        <end position="229"/>
    </location>
</feature>
<dbReference type="InterPro" id="IPR011047">
    <property type="entry name" value="Quinoprotein_ADH-like_sf"/>
</dbReference>
<dbReference type="Proteomes" id="UP001596058">
    <property type="component" value="Unassembled WGS sequence"/>
</dbReference>
<keyword evidence="4" id="KW-1185">Reference proteome</keyword>
<evidence type="ECO:0000256" key="1">
    <source>
        <dbReference type="SAM" id="SignalP"/>
    </source>
</evidence>